<dbReference type="SUPFAM" id="SSF51182">
    <property type="entry name" value="RmlC-like cupins"/>
    <property type="match status" value="1"/>
</dbReference>
<dbReference type="Proteomes" id="UP000231701">
    <property type="component" value="Chromosome"/>
</dbReference>
<sequence>MRTINEIIEQLGLKQHPEGGWYRESYRSSETVPLHGLPARFDGERSFCTSIYFLLSGDEFSAFHRIKQDELWHFYDGDGLTVHVIDKAGSCLEKKLGRNAEKDECFQQVVEAGDWFGASVPSGGFALVGCTVAPGFDFADFEMPSRQELLSLYPQHSTVIEKLTR</sequence>
<evidence type="ECO:0000313" key="2">
    <source>
        <dbReference type="EMBL" id="ATX80590.1"/>
    </source>
</evidence>
<dbReference type="InterPro" id="IPR039935">
    <property type="entry name" value="YML079W-like"/>
</dbReference>
<accession>A0A2K8KZY3</accession>
<evidence type="ECO:0000313" key="3">
    <source>
        <dbReference type="Proteomes" id="UP000231701"/>
    </source>
</evidence>
<dbReference type="RefSeq" id="WP_100278339.1">
    <property type="nucleotide sequence ID" value="NZ_CP018799.1"/>
</dbReference>
<dbReference type="KEGG" id="maes:Ga0123461_2185"/>
<dbReference type="InterPro" id="IPR011051">
    <property type="entry name" value="RmlC_Cupin_sf"/>
</dbReference>
<dbReference type="Pfam" id="PF06172">
    <property type="entry name" value="Cupin_5"/>
    <property type="match status" value="1"/>
</dbReference>
<dbReference type="AlphaFoldDB" id="A0A2K8KZY3"/>
<keyword evidence="3" id="KW-1185">Reference proteome</keyword>
<protein>
    <recommendedName>
        <fullName evidence="1">DUF985 domain-containing protein</fullName>
    </recommendedName>
</protein>
<feature type="domain" description="DUF985" evidence="1">
    <location>
        <begin position="6"/>
        <end position="143"/>
    </location>
</feature>
<gene>
    <name evidence="2" type="ORF">Ga0123461_2185</name>
</gene>
<dbReference type="Gene3D" id="2.60.120.10">
    <property type="entry name" value="Jelly Rolls"/>
    <property type="match status" value="1"/>
</dbReference>
<dbReference type="PANTHER" id="PTHR33387">
    <property type="entry name" value="RMLC-LIKE JELLY ROLL FOLD PROTEIN"/>
    <property type="match status" value="1"/>
</dbReference>
<dbReference type="InterPro" id="IPR014710">
    <property type="entry name" value="RmlC-like_jellyroll"/>
</dbReference>
<organism evidence="2 3">
    <name type="scientific">Mariprofundus aestuarium</name>
    <dbReference type="NCBI Taxonomy" id="1921086"/>
    <lineage>
        <taxon>Bacteria</taxon>
        <taxon>Pseudomonadati</taxon>
        <taxon>Pseudomonadota</taxon>
        <taxon>Candidatius Mariprofundia</taxon>
        <taxon>Mariprofundales</taxon>
        <taxon>Mariprofundaceae</taxon>
        <taxon>Mariprofundus</taxon>
    </lineage>
</organism>
<reference evidence="2 3" key="1">
    <citation type="submission" date="2016-12" db="EMBL/GenBank/DDBJ databases">
        <title>Isolation and genomic insights into novel planktonic Zetaproteobacteria from stratified waters of the Chesapeake Bay.</title>
        <authorList>
            <person name="McAllister S.M."/>
            <person name="Kato S."/>
            <person name="Chan C.S."/>
            <person name="Chiu B.K."/>
            <person name="Field E.K."/>
        </authorList>
    </citation>
    <scope>NUCLEOTIDE SEQUENCE [LARGE SCALE GENOMIC DNA]</scope>
    <source>
        <strain evidence="2 3">CP-5</strain>
    </source>
</reference>
<dbReference type="InterPro" id="IPR009327">
    <property type="entry name" value="Cupin_DUF985"/>
</dbReference>
<proteinExistence type="predicted"/>
<dbReference type="CDD" id="cd06121">
    <property type="entry name" value="cupin_YML079wp"/>
    <property type="match status" value="1"/>
</dbReference>
<dbReference type="PANTHER" id="PTHR33387:SF3">
    <property type="entry name" value="DUF985 DOMAIN-CONTAINING PROTEIN"/>
    <property type="match status" value="1"/>
</dbReference>
<name>A0A2K8KZY3_MARES</name>
<evidence type="ECO:0000259" key="1">
    <source>
        <dbReference type="Pfam" id="PF06172"/>
    </source>
</evidence>
<dbReference type="OrthoDB" id="9798288at2"/>
<dbReference type="EMBL" id="CP018799">
    <property type="protein sequence ID" value="ATX80590.1"/>
    <property type="molecule type" value="Genomic_DNA"/>
</dbReference>